<keyword evidence="1" id="KW-0614">Plasmid</keyword>
<organism evidence="1 2">
    <name type="scientific">Streptomyces melanogenes</name>
    <dbReference type="NCBI Taxonomy" id="67326"/>
    <lineage>
        <taxon>Bacteria</taxon>
        <taxon>Bacillati</taxon>
        <taxon>Actinomycetota</taxon>
        <taxon>Actinomycetes</taxon>
        <taxon>Kitasatosporales</taxon>
        <taxon>Streptomycetaceae</taxon>
        <taxon>Streptomyces</taxon>
    </lineage>
</organism>
<reference evidence="1" key="1">
    <citation type="submission" date="2022-10" db="EMBL/GenBank/DDBJ databases">
        <title>The complete genomes of actinobacterial strains from the NBC collection.</title>
        <authorList>
            <person name="Joergensen T.S."/>
            <person name="Alvarez Arevalo M."/>
            <person name="Sterndorff E.B."/>
            <person name="Faurdal D."/>
            <person name="Vuksanovic O."/>
            <person name="Mourched A.-S."/>
            <person name="Charusanti P."/>
            <person name="Shaw S."/>
            <person name="Blin K."/>
            <person name="Weber T."/>
        </authorList>
    </citation>
    <scope>NUCLEOTIDE SEQUENCE</scope>
    <source>
        <strain evidence="1">NBC_00668</strain>
        <plasmid evidence="1">unnamed2</plasmid>
    </source>
</reference>
<dbReference type="InterPro" id="IPR027417">
    <property type="entry name" value="P-loop_NTPase"/>
</dbReference>
<protein>
    <recommendedName>
        <fullName evidence="3">ATP-binding protein</fullName>
    </recommendedName>
</protein>
<sequence>MTNTDTATGSLTELRALLNVDDEQWQTIVAWLIAALLPGITRPALFLTGEQCSGKSVTAKMLQHLVDPGAPLHPLPADEDAWIAVVDAARVVAFNDVDRLTDWQSDALCAAISGATVIKRPLFTEAAPEPPADRAFILAGTLHPEQIRPDLAERLVVVELPLLTERRPQPDLWQTYEEARPRILAALLDLLSAVLGKLTPAAREKAARGDIPAGRMADWSLVVTALEETTA</sequence>
<dbReference type="RefSeq" id="WP_329405012.1">
    <property type="nucleotide sequence ID" value="NZ_CP109021.1"/>
</dbReference>
<dbReference type="SUPFAM" id="SSF52540">
    <property type="entry name" value="P-loop containing nucleoside triphosphate hydrolases"/>
    <property type="match status" value="1"/>
</dbReference>
<evidence type="ECO:0008006" key="3">
    <source>
        <dbReference type="Google" id="ProtNLM"/>
    </source>
</evidence>
<name>A0ABZ1XWS0_9ACTN</name>
<proteinExistence type="predicted"/>
<keyword evidence="2" id="KW-1185">Reference proteome</keyword>
<accession>A0ABZ1XWS0</accession>
<dbReference type="Proteomes" id="UP001432060">
    <property type="component" value="Plasmid unnamed2"/>
</dbReference>
<evidence type="ECO:0000313" key="1">
    <source>
        <dbReference type="EMBL" id="WUT88008.1"/>
    </source>
</evidence>
<gene>
    <name evidence="1" type="ORF">OG515_37665</name>
</gene>
<dbReference type="EMBL" id="CP109021">
    <property type="protein sequence ID" value="WUT88008.1"/>
    <property type="molecule type" value="Genomic_DNA"/>
</dbReference>
<geneLocation type="plasmid" evidence="1 2">
    <name>unnamed2</name>
</geneLocation>
<evidence type="ECO:0000313" key="2">
    <source>
        <dbReference type="Proteomes" id="UP001432060"/>
    </source>
</evidence>